<protein>
    <submittedName>
        <fullName evidence="2">Uncharacterized protein</fullName>
    </submittedName>
</protein>
<dbReference type="EMBL" id="CP011409">
    <property type="protein sequence ID" value="AKZ63609.1"/>
    <property type="molecule type" value="Genomic_DNA"/>
</dbReference>
<name>A0ABM5V249_9BURK</name>
<dbReference type="RefSeq" id="WP_053198335.1">
    <property type="nucleotide sequence ID" value="NZ_CP011409.1"/>
</dbReference>
<feature type="region of interest" description="Disordered" evidence="1">
    <location>
        <begin position="1"/>
        <end position="125"/>
    </location>
</feature>
<feature type="region of interest" description="Disordered" evidence="1">
    <location>
        <begin position="147"/>
        <end position="192"/>
    </location>
</feature>
<gene>
    <name evidence="2" type="ORF">F506_13880</name>
</gene>
<feature type="compositionally biased region" description="Low complexity" evidence="1">
    <location>
        <begin position="48"/>
        <end position="59"/>
    </location>
</feature>
<evidence type="ECO:0000313" key="2">
    <source>
        <dbReference type="EMBL" id="AKZ63609.1"/>
    </source>
</evidence>
<reference evidence="3" key="1">
    <citation type="journal article" date="2015" name="Genome Announc.">
        <title>Complete Genome Sequence of Herbaspirillum hiltneri N3 (DSM 17495), Isolated from Surface-Sterilized Wheat Roots.</title>
        <authorList>
            <person name="Guizelini D."/>
            <person name="Saizaki P.M."/>
            <person name="Coimbra N.A."/>
            <person name="Weiss V.A."/>
            <person name="Faoro H."/>
            <person name="Sfeir M.Z."/>
            <person name="Baura V.A."/>
            <person name="Monteiro R.A."/>
            <person name="Chubatsu L.S."/>
            <person name="Souza E.M."/>
            <person name="Cruz L.M."/>
            <person name="Pedrosa F.O."/>
            <person name="Raittz R.T."/>
            <person name="Marchaukoski J.N."/>
            <person name="Steffens M.B."/>
        </authorList>
    </citation>
    <scope>NUCLEOTIDE SEQUENCE [LARGE SCALE GENOMIC DNA]</scope>
    <source>
        <strain evidence="3">N3</strain>
    </source>
</reference>
<evidence type="ECO:0000256" key="1">
    <source>
        <dbReference type="SAM" id="MobiDB-lite"/>
    </source>
</evidence>
<organism evidence="2 3">
    <name type="scientific">Herbaspirillum hiltneri N3</name>
    <dbReference type="NCBI Taxonomy" id="1262470"/>
    <lineage>
        <taxon>Bacteria</taxon>
        <taxon>Pseudomonadati</taxon>
        <taxon>Pseudomonadota</taxon>
        <taxon>Betaproteobacteria</taxon>
        <taxon>Burkholderiales</taxon>
        <taxon>Oxalobacteraceae</taxon>
        <taxon>Herbaspirillum</taxon>
    </lineage>
</organism>
<sequence length="192" mass="20568">MFAESMILHAVIESETESEARNEQADQQANQPAKENRMPTITEKPAAQQSQSQSQQQGQEILHSDRQQARSNFVDPLGRPIYQGTPRFTDQQAGGDLTGDESDARDDNYVETGTGQNFRDVSAHASELPPVSAELLRSAAVAPAVRMSAPAPAPARATPVESVEPDGTEDPGANADDGLVPRKDDGAASEHH</sequence>
<proteinExistence type="predicted"/>
<keyword evidence="3" id="KW-1185">Reference proteome</keyword>
<dbReference type="Proteomes" id="UP000063429">
    <property type="component" value="Chromosome"/>
</dbReference>
<accession>A0ABM5V249</accession>
<evidence type="ECO:0000313" key="3">
    <source>
        <dbReference type="Proteomes" id="UP000063429"/>
    </source>
</evidence>
<feature type="compositionally biased region" description="Low complexity" evidence="1">
    <location>
        <begin position="147"/>
        <end position="160"/>
    </location>
</feature>
<feature type="compositionally biased region" description="Basic and acidic residues" evidence="1">
    <location>
        <begin position="179"/>
        <end position="192"/>
    </location>
</feature>